<feature type="domain" description="Proteasome component Ecm29 N-terminal" evidence="6">
    <location>
        <begin position="16"/>
        <end position="533"/>
    </location>
</feature>
<dbReference type="InterPro" id="IPR021858">
    <property type="entry name" value="Fun_TF"/>
</dbReference>
<dbReference type="GO" id="GO:0036503">
    <property type="term" value="P:ERAD pathway"/>
    <property type="evidence" value="ECO:0007669"/>
    <property type="project" value="TreeGrafter"/>
</dbReference>
<dbReference type="Pfam" id="PF13001">
    <property type="entry name" value="ECM29_N"/>
    <property type="match status" value="1"/>
</dbReference>
<feature type="compositionally biased region" description="Polar residues" evidence="5">
    <location>
        <begin position="1904"/>
        <end position="1917"/>
    </location>
</feature>
<dbReference type="Proteomes" id="UP000309340">
    <property type="component" value="Unassembled WGS sequence"/>
</dbReference>
<dbReference type="InterPro" id="IPR016024">
    <property type="entry name" value="ARM-type_fold"/>
</dbReference>
<gene>
    <name evidence="8" type="ORF">B0A55_10082</name>
</gene>
<evidence type="ECO:0000313" key="8">
    <source>
        <dbReference type="EMBL" id="TKA67344.1"/>
    </source>
</evidence>
<dbReference type="PANTHER" id="PTHR23346:SF19">
    <property type="entry name" value="PROTEASOME ADAPTER AND SCAFFOLD PROTEIN ECM29"/>
    <property type="match status" value="1"/>
</dbReference>
<name>A0A4U0WUQ1_9PEZI</name>
<dbReference type="STRING" id="329884.A0A4U0WUQ1"/>
<dbReference type="Pfam" id="PF24492">
    <property type="entry name" value="HEAT_ECM29"/>
    <property type="match status" value="1"/>
</dbReference>
<evidence type="ECO:0000256" key="2">
    <source>
        <dbReference type="ARBA" id="ARBA00022490"/>
    </source>
</evidence>
<protein>
    <recommendedName>
        <fullName evidence="10">ARM repeat-containing protein</fullName>
    </recommendedName>
</protein>
<dbReference type="SUPFAM" id="SSF48371">
    <property type="entry name" value="ARM repeat"/>
    <property type="match status" value="2"/>
</dbReference>
<dbReference type="Pfam" id="PF23731">
    <property type="entry name" value="ARM_ECM29_C"/>
    <property type="match status" value="1"/>
</dbReference>
<evidence type="ECO:0000256" key="3">
    <source>
        <dbReference type="ARBA" id="ARBA00022737"/>
    </source>
</evidence>
<dbReference type="InterPro" id="IPR011989">
    <property type="entry name" value="ARM-like"/>
</dbReference>
<dbReference type="GO" id="GO:0043248">
    <property type="term" value="P:proteasome assembly"/>
    <property type="evidence" value="ECO:0007669"/>
    <property type="project" value="InterPro"/>
</dbReference>
<dbReference type="GO" id="GO:0060090">
    <property type="term" value="F:molecular adaptor activity"/>
    <property type="evidence" value="ECO:0007669"/>
    <property type="project" value="InterPro"/>
</dbReference>
<dbReference type="GO" id="GO:0005737">
    <property type="term" value="C:cytoplasm"/>
    <property type="evidence" value="ECO:0007669"/>
    <property type="project" value="UniProtKB-SubCell"/>
</dbReference>
<proteinExistence type="predicted"/>
<evidence type="ECO:0008006" key="10">
    <source>
        <dbReference type="Google" id="ProtNLM"/>
    </source>
</evidence>
<dbReference type="Gene3D" id="1.25.10.10">
    <property type="entry name" value="Leucine-rich Repeat Variant"/>
    <property type="match status" value="3"/>
</dbReference>
<dbReference type="EMBL" id="NAJQ01000581">
    <property type="protein sequence ID" value="TKA67344.1"/>
    <property type="molecule type" value="Genomic_DNA"/>
</dbReference>
<dbReference type="InterPro" id="IPR055443">
    <property type="entry name" value="HEAT_ECM29"/>
</dbReference>
<feature type="region of interest" description="Disordered" evidence="5">
    <location>
        <begin position="1901"/>
        <end position="1920"/>
    </location>
</feature>
<keyword evidence="4" id="KW-0647">Proteasome</keyword>
<dbReference type="InterPro" id="IPR024372">
    <property type="entry name" value="Ecm29_N"/>
</dbReference>
<organism evidence="8 9">
    <name type="scientific">Friedmanniomyces simplex</name>
    <dbReference type="NCBI Taxonomy" id="329884"/>
    <lineage>
        <taxon>Eukaryota</taxon>
        <taxon>Fungi</taxon>
        <taxon>Dikarya</taxon>
        <taxon>Ascomycota</taxon>
        <taxon>Pezizomycotina</taxon>
        <taxon>Dothideomycetes</taxon>
        <taxon>Dothideomycetidae</taxon>
        <taxon>Mycosphaerellales</taxon>
        <taxon>Teratosphaeriaceae</taxon>
        <taxon>Friedmanniomyces</taxon>
    </lineage>
</organism>
<dbReference type="Pfam" id="PF11951">
    <property type="entry name" value="Fungal_trans_2"/>
    <property type="match status" value="1"/>
</dbReference>
<dbReference type="GO" id="GO:0000502">
    <property type="term" value="C:proteasome complex"/>
    <property type="evidence" value="ECO:0007669"/>
    <property type="project" value="UniProtKB-KW"/>
</dbReference>
<evidence type="ECO:0000256" key="5">
    <source>
        <dbReference type="SAM" id="MobiDB-lite"/>
    </source>
</evidence>
<dbReference type="OrthoDB" id="16066at2759"/>
<feature type="region of interest" description="Disordered" evidence="5">
    <location>
        <begin position="1958"/>
        <end position="2001"/>
    </location>
</feature>
<comment type="caution">
    <text evidence="8">The sequence shown here is derived from an EMBL/GenBank/DDBJ whole genome shotgun (WGS) entry which is preliminary data.</text>
</comment>
<evidence type="ECO:0000256" key="4">
    <source>
        <dbReference type="ARBA" id="ARBA00022942"/>
    </source>
</evidence>
<dbReference type="PANTHER" id="PTHR23346">
    <property type="entry name" value="TRANSLATIONAL ACTIVATOR GCN1-RELATED"/>
    <property type="match status" value="1"/>
</dbReference>
<evidence type="ECO:0000256" key="1">
    <source>
        <dbReference type="ARBA" id="ARBA00004496"/>
    </source>
</evidence>
<reference evidence="8 9" key="1">
    <citation type="submission" date="2017-03" db="EMBL/GenBank/DDBJ databases">
        <title>Genomes of endolithic fungi from Antarctica.</title>
        <authorList>
            <person name="Coleine C."/>
            <person name="Masonjones S."/>
            <person name="Stajich J.E."/>
        </authorList>
    </citation>
    <scope>NUCLEOTIDE SEQUENCE [LARGE SCALE GENOMIC DNA]</scope>
    <source>
        <strain evidence="8 9">CCFEE 5184</strain>
    </source>
</reference>
<feature type="region of interest" description="Disordered" evidence="5">
    <location>
        <begin position="1684"/>
        <end position="1704"/>
    </location>
</feature>
<keyword evidence="2" id="KW-0963">Cytoplasm</keyword>
<accession>A0A4U0WUQ1</accession>
<feature type="compositionally biased region" description="Low complexity" evidence="5">
    <location>
        <begin position="1974"/>
        <end position="1990"/>
    </location>
</feature>
<feature type="domain" description="Proteasome adapter and scaffold protein ECM29 HEAT-repeat" evidence="7">
    <location>
        <begin position="1304"/>
        <end position="1465"/>
    </location>
</feature>
<dbReference type="GO" id="GO:0005634">
    <property type="term" value="C:nucleus"/>
    <property type="evidence" value="ECO:0007669"/>
    <property type="project" value="TreeGrafter"/>
</dbReference>
<evidence type="ECO:0000259" key="7">
    <source>
        <dbReference type="Pfam" id="PF24492"/>
    </source>
</evidence>
<evidence type="ECO:0000313" key="9">
    <source>
        <dbReference type="Proteomes" id="UP000309340"/>
    </source>
</evidence>
<sequence>MASTTQSPEQRELALVGKVELRIALADSDTKLEAILKTYLAPLLLKLGSEHVSVRNKLISICQHVSTRIKPQSVQLPVAALVKQFKEQESPLVRHFDLLYIQQGVDRLSAKDKAELLPVLVGGISKSGAQGSQIFNLLLRLLESFTLPPRGSKEDLEMRQQYEVTDKDATYLASWLGKFILFTPQKSTATTSPGLNAEDYSFINLQGKENPWSPSAGGLNLLRTKALAARLLSSGLFNDHERFLPALFASADPASTISDVGDDMLKRALPATDLEDETLISKLFGLYFGEAGAPRIRAPLRLKILGLLNKSTHSTTFSHHIMRMVDDGVAAPSMDGEDVVMSNVPTSNATAGREVTKLRSAIFQYINFVARYGSTDILHAIAPRVIVRLRDFIDNQGWPRPGPNEDLTSRGYAYEVIGLLAKAGPRSVLIETEHPSLDLLRYLFDSLAKDTSGSSIIVSIEEALSTLLSALSRLQLTDEERGVLEELLVDQMAQSADLEGSKRLRSTRYVTVRFANRCLPYASVKARWIDILGVGAVGDRAEVREEAERGLSPYWYRMLNGSLGLAQPEQIQFPTFAVVVRQFFEGHTTSKDEEPMAIVMQAKTSYPHCFQHMTAFARRILYHEAMSASTAPASIDSEWERRVDTAAESDEKAREAIRVHIDSAGAASADTIAVLLSALFVSVTDLTAAATSGSQLVEFLSLSPDSAIARLLPKVNDLVPIIKSNNHAKRMGAAHTFGILASHPHGDRSATTAHVAQFLETMLKCELAVGAAVNQVHGAIVALGYYYSRLAYRNRGAVTSDEFERFLKSITDIATKSKDNTLQEASHIAVGQLCLFGAVTLDSLSSIETPRTLIDKLYDTAKGGNEKAILSLGQLSMILPEAADKAENDLAYVEEQLHKLHAIRQAEVHFSVGEAFSYLASGWQSTALATKLDIDGPKPDKPERTLTLGRVTDRILTDCSNTKPALKKAAVMWLLCLVQFCGQLPEIQEKLEKCQAVFKRCLGDRDELVQETASRGLGLIYEKGDRRLKDDLVRDLVSSFSSDRQSQLAGNVSADTQLFEPGQLPTGDGSVSTYKDIMSLAAEVGDSSLVYRFMSMASSNAIWSSRAAFGRFGLSNVLSDSSVDGYLSNNPKLYPKLFRYRFDPNSGVQRSMNDIWNALVKDSTATIDKYFDDIMEDLLTSILGKEWRVRQASCAAIADLVQGRPLDRYEQYLERIWTQCFRVLDDIKESVRAAAASLARVLTGVLTRALEADHSATKNASAMLKHVLPFLLSPSGMESSAQEVQAFSVHTLLEIIKKANGSTLRPFIPELVERLIGLLSSLEPEAVNYLHLNATKYNLTEQRIDDMRLSSIRSSPLMEAIERCLDLLDDDTMQRLQPKLESAMKSAVGLPSKVGASRVLVSLSTRRLAVFRPFVDHFLKLIEKLILDRNETVASSYAVAAGYLARAASDKQMLRLIESAKALYFNSEGDRESVTPRRSITSGEIIFATAKHAADRFGSVAASVLPFVFVAKHDPNEQVKEQFQNAWNESVGGSRAVALYLSEIVSLSDKHLDSPQWVLKHTSARAVADAVTVVASLESKISSETAGALWPTLEKALGGKTWEGKEVVLSAFAKFVASAATEYIQQPAVSSTVVKMASREAKRQNAAYMPHAVKCLGQIALALHDVDMSQTVLSIVKPLLEDASDGGPMEVDGDNAGQKGDDLKRATSAASVESLLASINPGVLADETLAHALSQGLDMVASLAAPSAPVHRSTYAGLKQLFDRLRKHSKGDAVGADAEARLKDLLFGPDPGTEALRLLRADATRRLWLFLSLTERWTTTSGPAQSTDQLQSRAIFCNGIGTSATTIPSLEGRLLDLPRPEGEVPVQDSIASVTGIIAGTDATSTTQGRYANVTTAGSAIWDPNAQQSPASGQTTRPWDNLPAFATLTSDEERERKAETQRPGTFAVVATPESFSGLPEYAFATSSDGRRPSVQSTQGSTGSPTSSSGRQPPHPDPNTVVLDRFEDASPPTTISYPGTIPPQRPDIPDAMRNLSIRTSPQEATSLPVAAATYTRIPSSDDHLTAHFRQSIVRRLVQPQVQGQAQHGLVPGSTRDVFELEAARFRPLHHAICALSALNLSYSGRVSLEEALQHYQNALSVASSPSTADDMLSDGVFLTHFLLFVNDICVPMDANHGGDVMWAQHLNHLRYIAQQRHRRLGGEPHGYIVWSICELDMYACLLGSGTCDFANTVIENNMLPSLEAQIPATATTGPYLPSESRVFATIQRLNQDVVLGAIKVAQHAQQYRTGPYHQPSPGTTARLQASVSRLQTDLLTTWSHSYPSALLGPESPQAGSHLPPRVRYIFEHAFLLHHASIIYARTSMFAAQRSSSSSLPPVANHGDLHADTERRCIGILTLASGYIQDNAAAEPLMEHRHAVFPVFMAGIATTQPDAKIQAINIIKGMESPARGGIGQNTFRTRQLLIAVCEEQTRVVSGGGKIEEVDWLGLARERGLSVVNCGL</sequence>
<keyword evidence="3" id="KW-0677">Repeat</keyword>
<comment type="subcellular location">
    <subcellularLocation>
        <location evidence="1">Cytoplasm</location>
    </subcellularLocation>
</comment>
<keyword evidence="9" id="KW-1185">Reference proteome</keyword>
<evidence type="ECO:0000259" key="6">
    <source>
        <dbReference type="Pfam" id="PF13001"/>
    </source>
</evidence>